<dbReference type="EMBL" id="SWDX01000005">
    <property type="protein sequence ID" value="TKC60289.1"/>
    <property type="molecule type" value="Genomic_DNA"/>
</dbReference>
<feature type="chain" id="PRO_5020792014" evidence="1">
    <location>
        <begin position="20"/>
        <end position="125"/>
    </location>
</feature>
<evidence type="ECO:0000313" key="2">
    <source>
        <dbReference type="EMBL" id="TKC60289.1"/>
    </source>
</evidence>
<evidence type="ECO:0000313" key="3">
    <source>
        <dbReference type="Proteomes" id="UP000309594"/>
    </source>
</evidence>
<dbReference type="Proteomes" id="UP000309594">
    <property type="component" value="Unassembled WGS sequence"/>
</dbReference>
<comment type="caution">
    <text evidence="2">The sequence shown here is derived from an EMBL/GenBank/DDBJ whole genome shotgun (WGS) entry which is preliminary data.</text>
</comment>
<protein>
    <submittedName>
        <fullName evidence="2">Uncharacterized protein</fullName>
    </submittedName>
</protein>
<evidence type="ECO:0000256" key="1">
    <source>
        <dbReference type="SAM" id="SignalP"/>
    </source>
</evidence>
<name>A0A4U1GBL4_9SPHI</name>
<dbReference type="AlphaFoldDB" id="A0A4U1GBL4"/>
<gene>
    <name evidence="2" type="ORF">FBD94_15400</name>
</gene>
<feature type="signal peptide" evidence="1">
    <location>
        <begin position="1"/>
        <end position="19"/>
    </location>
</feature>
<dbReference type="RefSeq" id="WP_136880826.1">
    <property type="nucleotide sequence ID" value="NZ_SWDX01000005.1"/>
</dbReference>
<accession>A0A4U1GBL4</accession>
<reference evidence="2 3" key="1">
    <citation type="submission" date="2019-04" db="EMBL/GenBank/DDBJ databases">
        <title>Pedobacter sp. RP-1-16 sp. nov., isolated from Arctic soil.</title>
        <authorList>
            <person name="Dahal R.H."/>
            <person name="Kim D.-U."/>
        </authorList>
    </citation>
    <scope>NUCLEOTIDE SEQUENCE [LARGE SCALE GENOMIC DNA]</scope>
    <source>
        <strain evidence="2 3">RP-1-16</strain>
    </source>
</reference>
<organism evidence="2 3">
    <name type="scientific">Pedobacter hiemivivus</name>
    <dbReference type="NCBI Taxonomy" id="2530454"/>
    <lineage>
        <taxon>Bacteria</taxon>
        <taxon>Pseudomonadati</taxon>
        <taxon>Bacteroidota</taxon>
        <taxon>Sphingobacteriia</taxon>
        <taxon>Sphingobacteriales</taxon>
        <taxon>Sphingobacteriaceae</taxon>
        <taxon>Pedobacter</taxon>
    </lineage>
</organism>
<proteinExistence type="predicted"/>
<keyword evidence="1" id="KW-0732">Signal</keyword>
<sequence length="125" mass="14297">MKKLQIYFLFLLLTGIAFNSYGQQGGEKKESVDVQRQKQQRNYYRKTLQLDSLKAQQVAEIQDSYKAALKLVVSDTGLNIVAKRARISTLIDSKNLKLQKVLSPEQLDKVIPTTERENLKKVSKP</sequence>